<accession>A0A8T9Q6K2</accession>
<evidence type="ECO:0000313" key="1">
    <source>
        <dbReference type="EMBL" id="UOQ71628.1"/>
    </source>
</evidence>
<sequence>MRGEDVTWRLVQPAAGPGYVLAGDAAAILDPAAGHGVLKALMSGMMAAQTAVQMLTAGESPEPAAAYCAWLTAWFEHDAAHLRKWYSQLTVLVGSELA</sequence>
<dbReference type="Gene3D" id="3.50.50.60">
    <property type="entry name" value="FAD/NAD(P)-binding domain"/>
    <property type="match status" value="1"/>
</dbReference>
<dbReference type="RefSeq" id="WP_244675035.1">
    <property type="nucleotide sequence ID" value="NZ_CP095046.1"/>
</dbReference>
<keyword evidence="2" id="KW-1185">Reference proteome</keyword>
<gene>
    <name evidence="1" type="ORF">MUN79_23935</name>
</gene>
<dbReference type="SUPFAM" id="SSF51905">
    <property type="entry name" value="FAD/NAD(P)-binding domain"/>
    <property type="match status" value="1"/>
</dbReference>
<dbReference type="KEGG" id="hcu:MUN79_23935"/>
<name>A0A8T9Q6K2_9BACT</name>
<dbReference type="Proteomes" id="UP000831796">
    <property type="component" value="Chromosome"/>
</dbReference>
<dbReference type="InterPro" id="IPR036188">
    <property type="entry name" value="FAD/NAD-bd_sf"/>
</dbReference>
<reference evidence="1" key="1">
    <citation type="submission" date="2022-04" db="EMBL/GenBank/DDBJ databases">
        <title>Hymenobacter sp. isolated from the air.</title>
        <authorList>
            <person name="Won M."/>
            <person name="Lee C.-M."/>
            <person name="Woen H.-Y."/>
            <person name="Kwon S.-W."/>
        </authorList>
    </citation>
    <scope>NUCLEOTIDE SEQUENCE</scope>
    <source>
        <strain evidence="1">5116S-3</strain>
    </source>
</reference>
<evidence type="ECO:0008006" key="3">
    <source>
        <dbReference type="Google" id="ProtNLM"/>
    </source>
</evidence>
<protein>
    <recommendedName>
        <fullName evidence="3">FAD-binding domain-containing protein</fullName>
    </recommendedName>
</protein>
<dbReference type="EMBL" id="CP095046">
    <property type="protein sequence ID" value="UOQ71628.1"/>
    <property type="molecule type" value="Genomic_DNA"/>
</dbReference>
<proteinExistence type="predicted"/>
<dbReference type="AlphaFoldDB" id="A0A8T9Q6K2"/>
<evidence type="ECO:0000313" key="2">
    <source>
        <dbReference type="Proteomes" id="UP000831796"/>
    </source>
</evidence>
<organism evidence="1 2">
    <name type="scientific">Hymenobacter cellulosilyticus</name>
    <dbReference type="NCBI Taxonomy" id="2932248"/>
    <lineage>
        <taxon>Bacteria</taxon>
        <taxon>Pseudomonadati</taxon>
        <taxon>Bacteroidota</taxon>
        <taxon>Cytophagia</taxon>
        <taxon>Cytophagales</taxon>
        <taxon>Hymenobacteraceae</taxon>
        <taxon>Hymenobacter</taxon>
    </lineage>
</organism>